<gene>
    <name evidence="4" type="ORF">HNP84_006600</name>
</gene>
<dbReference type="InterPro" id="IPR051683">
    <property type="entry name" value="Enoyl-CoA_Hydratase/Isomerase"/>
</dbReference>
<dbReference type="RefSeq" id="WP_185053706.1">
    <property type="nucleotide sequence ID" value="NZ_BAABIX010000008.1"/>
</dbReference>
<feature type="region of interest" description="Disordered" evidence="3">
    <location>
        <begin position="246"/>
        <end position="270"/>
    </location>
</feature>
<dbReference type="InterPro" id="IPR014748">
    <property type="entry name" value="Enoyl-CoA_hydra_C"/>
</dbReference>
<accession>A0A840PCY6</accession>
<dbReference type="InterPro" id="IPR029045">
    <property type="entry name" value="ClpP/crotonase-like_dom_sf"/>
</dbReference>
<organism evidence="4 5">
    <name type="scientific">Thermocatellispora tengchongensis</name>
    <dbReference type="NCBI Taxonomy" id="1073253"/>
    <lineage>
        <taxon>Bacteria</taxon>
        <taxon>Bacillati</taxon>
        <taxon>Actinomycetota</taxon>
        <taxon>Actinomycetes</taxon>
        <taxon>Streptosporangiales</taxon>
        <taxon>Streptosporangiaceae</taxon>
        <taxon>Thermocatellispora</taxon>
    </lineage>
</organism>
<dbReference type="Proteomes" id="UP000578449">
    <property type="component" value="Unassembled WGS sequence"/>
</dbReference>
<sequence length="270" mass="29168">MSGGLDVEREAGCARVVLRRPEVHNALSLALLAELDRTLRELDADDDVGVIVLVGEGGRAFSSGFDLRDPSARGRRPVPHAYPDVTRQGELPGFDALERCATPVVAAIDGYCLGGGLELALLCDLRIATRGSSFGLPEPHRGMLGGAGLAHLSRSIPLGEALWLHLTGGRMSADRAYQIGLVQALADDAESLTRLTGEVAAQILRGSPLAVQFIKRIVREGRELSVQQQWRFAEMFNFVLRGSDDAAEGPRAFAERREPAWTRPRPEAAE</sequence>
<dbReference type="InterPro" id="IPR018376">
    <property type="entry name" value="Enoyl-CoA_hyd/isom_CS"/>
</dbReference>
<evidence type="ECO:0000256" key="1">
    <source>
        <dbReference type="ARBA" id="ARBA00005254"/>
    </source>
</evidence>
<keyword evidence="5" id="KW-1185">Reference proteome</keyword>
<protein>
    <submittedName>
        <fullName evidence="4">Enoyl-CoA hydratase/carnithine racemase</fullName>
    </submittedName>
</protein>
<dbReference type="PANTHER" id="PTHR42964">
    <property type="entry name" value="ENOYL-COA HYDRATASE"/>
    <property type="match status" value="1"/>
</dbReference>
<comment type="caution">
    <text evidence="4">The sequence shown here is derived from an EMBL/GenBank/DDBJ whole genome shotgun (WGS) entry which is preliminary data.</text>
</comment>
<evidence type="ECO:0000256" key="3">
    <source>
        <dbReference type="SAM" id="MobiDB-lite"/>
    </source>
</evidence>
<dbReference type="Gene3D" id="1.10.12.10">
    <property type="entry name" value="Lyase 2-enoyl-coa Hydratase, Chain A, domain 2"/>
    <property type="match status" value="1"/>
</dbReference>
<reference evidence="4 5" key="1">
    <citation type="submission" date="2020-08" db="EMBL/GenBank/DDBJ databases">
        <title>Genomic Encyclopedia of Type Strains, Phase IV (KMG-IV): sequencing the most valuable type-strain genomes for metagenomic binning, comparative biology and taxonomic classification.</title>
        <authorList>
            <person name="Goeker M."/>
        </authorList>
    </citation>
    <scope>NUCLEOTIDE SEQUENCE [LARGE SCALE GENOMIC DNA]</scope>
    <source>
        <strain evidence="4 5">DSM 45615</strain>
    </source>
</reference>
<dbReference type="CDD" id="cd06558">
    <property type="entry name" value="crotonase-like"/>
    <property type="match status" value="1"/>
</dbReference>
<feature type="compositionally biased region" description="Basic and acidic residues" evidence="3">
    <location>
        <begin position="253"/>
        <end position="270"/>
    </location>
</feature>
<evidence type="ECO:0000313" key="5">
    <source>
        <dbReference type="Proteomes" id="UP000578449"/>
    </source>
</evidence>
<dbReference type="PROSITE" id="PS00166">
    <property type="entry name" value="ENOYL_COA_HYDRATASE"/>
    <property type="match status" value="1"/>
</dbReference>
<proteinExistence type="inferred from homology"/>
<dbReference type="Gene3D" id="3.90.226.10">
    <property type="entry name" value="2-enoyl-CoA Hydratase, Chain A, domain 1"/>
    <property type="match status" value="1"/>
</dbReference>
<comment type="similarity">
    <text evidence="1 2">Belongs to the enoyl-CoA hydratase/isomerase family.</text>
</comment>
<dbReference type="Pfam" id="PF00378">
    <property type="entry name" value="ECH_1"/>
    <property type="match status" value="1"/>
</dbReference>
<evidence type="ECO:0000313" key="4">
    <source>
        <dbReference type="EMBL" id="MBB5136849.1"/>
    </source>
</evidence>
<dbReference type="InterPro" id="IPR001753">
    <property type="entry name" value="Enoyl-CoA_hydra/iso"/>
</dbReference>
<dbReference type="EMBL" id="JACHGN010000015">
    <property type="protein sequence ID" value="MBB5136849.1"/>
    <property type="molecule type" value="Genomic_DNA"/>
</dbReference>
<dbReference type="GO" id="GO:0003824">
    <property type="term" value="F:catalytic activity"/>
    <property type="evidence" value="ECO:0007669"/>
    <property type="project" value="InterPro"/>
</dbReference>
<dbReference type="SUPFAM" id="SSF52096">
    <property type="entry name" value="ClpP/crotonase"/>
    <property type="match status" value="1"/>
</dbReference>
<evidence type="ECO:0000256" key="2">
    <source>
        <dbReference type="RuleBase" id="RU003707"/>
    </source>
</evidence>
<dbReference type="AlphaFoldDB" id="A0A840PCY6"/>
<name>A0A840PCY6_9ACTN</name>
<dbReference type="PANTHER" id="PTHR42964:SF1">
    <property type="entry name" value="POLYKETIDE BIOSYNTHESIS ENOYL-COA HYDRATASE PKSH-RELATED"/>
    <property type="match status" value="1"/>
</dbReference>